<name>A0A6J7XLG6_9CAUD</name>
<accession>A0A6J7XLG6</accession>
<evidence type="ECO:0000313" key="2">
    <source>
        <dbReference type="EMBL" id="CAB4171641.1"/>
    </source>
</evidence>
<reference evidence="4" key="1">
    <citation type="submission" date="2020-05" db="EMBL/GenBank/DDBJ databases">
        <authorList>
            <person name="Chiriac C."/>
            <person name="Salcher M."/>
            <person name="Ghai R."/>
            <person name="Kavagutti S V."/>
        </authorList>
    </citation>
    <scope>NUCLEOTIDE SEQUENCE</scope>
</reference>
<protein>
    <submittedName>
        <fullName evidence="4">Uncharacterized protein</fullName>
    </submittedName>
</protein>
<evidence type="ECO:0000313" key="3">
    <source>
        <dbReference type="EMBL" id="CAB4200697.1"/>
    </source>
</evidence>
<dbReference type="EMBL" id="LR796873">
    <property type="protein sequence ID" value="CAB4171641.1"/>
    <property type="molecule type" value="Genomic_DNA"/>
</dbReference>
<evidence type="ECO:0000313" key="4">
    <source>
        <dbReference type="EMBL" id="CAB5238582.1"/>
    </source>
</evidence>
<evidence type="ECO:0000256" key="1">
    <source>
        <dbReference type="SAM" id="MobiDB-lite"/>
    </source>
</evidence>
<organism evidence="4">
    <name type="scientific">uncultured Caudovirales phage</name>
    <dbReference type="NCBI Taxonomy" id="2100421"/>
    <lineage>
        <taxon>Viruses</taxon>
        <taxon>Duplodnaviria</taxon>
        <taxon>Heunggongvirae</taxon>
        <taxon>Uroviricota</taxon>
        <taxon>Caudoviricetes</taxon>
        <taxon>Peduoviridae</taxon>
        <taxon>Maltschvirus</taxon>
        <taxon>Maltschvirus maltsch</taxon>
    </lineage>
</organism>
<feature type="region of interest" description="Disordered" evidence="1">
    <location>
        <begin position="43"/>
        <end position="62"/>
    </location>
</feature>
<sequence>MISAVTLGSITPHEILWDMSQADGERMESMWFIFTANETGKNQLRHTRKSNPVNVSEFMAKR</sequence>
<dbReference type="EMBL" id="LR797289">
    <property type="protein sequence ID" value="CAB4200697.1"/>
    <property type="molecule type" value="Genomic_DNA"/>
</dbReference>
<dbReference type="EMBL" id="LR798461">
    <property type="protein sequence ID" value="CAB5238582.1"/>
    <property type="molecule type" value="Genomic_DNA"/>
</dbReference>
<gene>
    <name evidence="3" type="ORF">UFOVP1354_58</name>
    <name evidence="4" type="ORF">UFOVP1547_60</name>
    <name evidence="2" type="ORF">UFOVP930_8</name>
</gene>
<proteinExistence type="predicted"/>